<dbReference type="Gene3D" id="3.30.930.10">
    <property type="entry name" value="Bira Bifunctional Protein, Domain 2"/>
    <property type="match status" value="1"/>
</dbReference>
<dbReference type="PRINTS" id="PR01042">
    <property type="entry name" value="TRNASYNTHASP"/>
</dbReference>
<evidence type="ECO:0000256" key="1">
    <source>
        <dbReference type="ARBA" id="ARBA00008226"/>
    </source>
</evidence>
<evidence type="ECO:0000256" key="5">
    <source>
        <dbReference type="ARBA" id="ARBA00022917"/>
    </source>
</evidence>
<evidence type="ECO:0000256" key="4">
    <source>
        <dbReference type="ARBA" id="ARBA00022840"/>
    </source>
</evidence>
<dbReference type="GO" id="GO:0140096">
    <property type="term" value="F:catalytic activity, acting on a protein"/>
    <property type="evidence" value="ECO:0007669"/>
    <property type="project" value="UniProtKB-ARBA"/>
</dbReference>
<evidence type="ECO:0000259" key="8">
    <source>
        <dbReference type="PROSITE" id="PS50862"/>
    </source>
</evidence>
<dbReference type="Gene3D" id="2.40.50.140">
    <property type="entry name" value="Nucleic acid-binding proteins"/>
    <property type="match status" value="1"/>
</dbReference>
<comment type="similarity">
    <text evidence="1 7">Belongs to the class-II aminoacyl-tRNA synthetase family.</text>
</comment>
<keyword evidence="6 7" id="KW-0030">Aminoacyl-tRNA synthetase</keyword>
<reference evidence="9" key="2">
    <citation type="journal article" date="2021" name="PeerJ">
        <title>Extensive microbial diversity within the chicken gut microbiome revealed by metagenomics and culture.</title>
        <authorList>
            <person name="Gilroy R."/>
            <person name="Ravi A."/>
            <person name="Getino M."/>
            <person name="Pursley I."/>
            <person name="Horton D.L."/>
            <person name="Alikhan N.F."/>
            <person name="Baker D."/>
            <person name="Gharbi K."/>
            <person name="Hall N."/>
            <person name="Watson M."/>
            <person name="Adriaenssens E.M."/>
            <person name="Foster-Nyarko E."/>
            <person name="Jarju S."/>
            <person name="Secka A."/>
            <person name="Antonio M."/>
            <person name="Oren A."/>
            <person name="Chaudhuri R.R."/>
            <person name="La Ragione R."/>
            <person name="Hildebrand F."/>
            <person name="Pallen M.J."/>
        </authorList>
    </citation>
    <scope>NUCLEOTIDE SEQUENCE</scope>
    <source>
        <strain evidence="9">1063</strain>
    </source>
</reference>
<accession>A0A9D1HRL7</accession>
<organism evidence="9 10">
    <name type="scientific">Candidatus Limadaptatus stercorigallinarum</name>
    <dbReference type="NCBI Taxonomy" id="2840845"/>
    <lineage>
        <taxon>Bacteria</taxon>
        <taxon>Bacillati</taxon>
        <taxon>Bacillota</taxon>
        <taxon>Clostridia</taxon>
        <taxon>Eubacteriales</taxon>
        <taxon>Candidatus Limadaptatus</taxon>
    </lineage>
</organism>
<dbReference type="Proteomes" id="UP000824088">
    <property type="component" value="Unassembled WGS sequence"/>
</dbReference>
<dbReference type="GO" id="GO:0006421">
    <property type="term" value="P:asparaginyl-tRNA aminoacylation"/>
    <property type="evidence" value="ECO:0007669"/>
    <property type="project" value="UniProtKB-UniRule"/>
</dbReference>
<evidence type="ECO:0000256" key="7">
    <source>
        <dbReference type="HAMAP-Rule" id="MF_00534"/>
    </source>
</evidence>
<reference evidence="9" key="1">
    <citation type="submission" date="2020-10" db="EMBL/GenBank/DDBJ databases">
        <authorList>
            <person name="Gilroy R."/>
        </authorList>
    </citation>
    <scope>NUCLEOTIDE SEQUENCE</scope>
    <source>
        <strain evidence="9">1063</strain>
    </source>
</reference>
<dbReference type="CDD" id="cd00776">
    <property type="entry name" value="AsxRS_core"/>
    <property type="match status" value="1"/>
</dbReference>
<dbReference type="FunFam" id="3.30.930.10:FF:000016">
    <property type="entry name" value="Asparagine--tRNA ligase"/>
    <property type="match status" value="1"/>
</dbReference>
<feature type="domain" description="Aminoacyl-transfer RNA synthetases class-II family profile" evidence="8">
    <location>
        <begin position="136"/>
        <end position="464"/>
    </location>
</feature>
<dbReference type="InterPro" id="IPR006195">
    <property type="entry name" value="aa-tRNA-synth_II"/>
</dbReference>
<evidence type="ECO:0000313" key="9">
    <source>
        <dbReference type="EMBL" id="HIU20772.1"/>
    </source>
</evidence>
<dbReference type="EC" id="6.1.1.22" evidence="7"/>
<evidence type="ECO:0000256" key="6">
    <source>
        <dbReference type="ARBA" id="ARBA00023146"/>
    </source>
</evidence>
<dbReference type="HAMAP" id="MF_00534">
    <property type="entry name" value="Asn_tRNA_synth"/>
    <property type="match status" value="1"/>
</dbReference>
<dbReference type="SUPFAM" id="SSF55681">
    <property type="entry name" value="Class II aaRS and biotin synthetases"/>
    <property type="match status" value="1"/>
</dbReference>
<comment type="subcellular location">
    <subcellularLocation>
        <location evidence="7">Cytoplasm</location>
    </subcellularLocation>
</comment>
<dbReference type="NCBIfam" id="NF003037">
    <property type="entry name" value="PRK03932.1"/>
    <property type="match status" value="1"/>
</dbReference>
<sequence length="464" mass="51759">MKQTDISEIIFHGEKYSGSRVKVAGWVRTARDGKNMAFIALNDGTSLKHLQLVIDKSKFAPDALSACLKSGVSVEAEGEVVPAVAAGSGYEVNAESLSLLGDCPGDYPLQKKYHSLEFLRTMPHLRVRTNTFNAMLRVRSKVSFALHRYFQERGYTYIHTPIITGSDCEGAGEIFRVTTNTYDDAKTAADEAEYIARDFFRRKAGLTVSGQLEGEVAAMAMGKIYTFGPTFRAENSNTPRHAAEFWQIEPEVAFAKLPDIIRIAEEMIKYVIKAVLDECPDEIAFFENAFEKGLRAKLESVVASDFAVLDYTDAIEILKKADVKFAYPVEWGLDLQTEHERYITEKAFGKPVFVINYPKKIKSFYMKQNDDGKTVAATDLLVPGVGEIIGCSEREADYGKLLEAMTERGMNLEDYKGYMELRKYGSVPHSGFGLGLERILMYVTGIGNIRDVQLYSRTAGDLMA</sequence>
<dbReference type="InterPro" id="IPR012340">
    <property type="entry name" value="NA-bd_OB-fold"/>
</dbReference>
<dbReference type="NCBIfam" id="TIGR00457">
    <property type="entry name" value="asnS"/>
    <property type="match status" value="1"/>
</dbReference>
<dbReference type="Pfam" id="PF01336">
    <property type="entry name" value="tRNA_anti-codon"/>
    <property type="match status" value="1"/>
</dbReference>
<keyword evidence="7" id="KW-0963">Cytoplasm</keyword>
<proteinExistence type="inferred from homology"/>
<dbReference type="InterPro" id="IPR004365">
    <property type="entry name" value="NA-bd_OB_tRNA"/>
</dbReference>
<comment type="subunit">
    <text evidence="7">Homodimer.</text>
</comment>
<dbReference type="InterPro" id="IPR004522">
    <property type="entry name" value="Asn-tRNA-ligase"/>
</dbReference>
<evidence type="ECO:0000256" key="3">
    <source>
        <dbReference type="ARBA" id="ARBA00022741"/>
    </source>
</evidence>
<keyword evidence="5 7" id="KW-0648">Protein biosynthesis</keyword>
<dbReference type="InterPro" id="IPR045864">
    <property type="entry name" value="aa-tRNA-synth_II/BPL/LPL"/>
</dbReference>
<comment type="catalytic activity">
    <reaction evidence="7">
        <text>tRNA(Asn) + L-asparagine + ATP = L-asparaginyl-tRNA(Asn) + AMP + diphosphate + H(+)</text>
        <dbReference type="Rhea" id="RHEA:11180"/>
        <dbReference type="Rhea" id="RHEA-COMP:9659"/>
        <dbReference type="Rhea" id="RHEA-COMP:9674"/>
        <dbReference type="ChEBI" id="CHEBI:15378"/>
        <dbReference type="ChEBI" id="CHEBI:30616"/>
        <dbReference type="ChEBI" id="CHEBI:33019"/>
        <dbReference type="ChEBI" id="CHEBI:58048"/>
        <dbReference type="ChEBI" id="CHEBI:78442"/>
        <dbReference type="ChEBI" id="CHEBI:78515"/>
        <dbReference type="ChEBI" id="CHEBI:456215"/>
        <dbReference type="EC" id="6.1.1.22"/>
    </reaction>
</comment>
<keyword evidence="4 7" id="KW-0067">ATP-binding</keyword>
<dbReference type="PANTHER" id="PTHR22594">
    <property type="entry name" value="ASPARTYL/LYSYL-TRNA SYNTHETASE"/>
    <property type="match status" value="1"/>
</dbReference>
<dbReference type="GO" id="GO:0016740">
    <property type="term" value="F:transferase activity"/>
    <property type="evidence" value="ECO:0007669"/>
    <property type="project" value="UniProtKB-ARBA"/>
</dbReference>
<dbReference type="SUPFAM" id="SSF50249">
    <property type="entry name" value="Nucleic acid-binding proteins"/>
    <property type="match status" value="1"/>
</dbReference>
<keyword evidence="2 7" id="KW-0436">Ligase</keyword>
<dbReference type="InterPro" id="IPR004364">
    <property type="entry name" value="Aa-tRNA-synt_II"/>
</dbReference>
<dbReference type="AlphaFoldDB" id="A0A9D1HRL7"/>
<gene>
    <name evidence="7 9" type="primary">asnS</name>
    <name evidence="9" type="ORF">IAD51_00805</name>
</gene>
<dbReference type="GO" id="GO:0005737">
    <property type="term" value="C:cytoplasm"/>
    <property type="evidence" value="ECO:0007669"/>
    <property type="project" value="UniProtKB-SubCell"/>
</dbReference>
<dbReference type="CDD" id="cd04318">
    <property type="entry name" value="EcAsnRS_like_N"/>
    <property type="match status" value="1"/>
</dbReference>
<protein>
    <recommendedName>
        <fullName evidence="7">Asparagine--tRNA ligase</fullName>
        <ecNumber evidence="7">6.1.1.22</ecNumber>
    </recommendedName>
    <alternativeName>
        <fullName evidence="7">Asparaginyl-tRNA synthetase</fullName>
        <shortName evidence="7">AsnRS</shortName>
    </alternativeName>
</protein>
<evidence type="ECO:0000313" key="10">
    <source>
        <dbReference type="Proteomes" id="UP000824088"/>
    </source>
</evidence>
<dbReference type="GO" id="GO:0005524">
    <property type="term" value="F:ATP binding"/>
    <property type="evidence" value="ECO:0007669"/>
    <property type="project" value="UniProtKB-UniRule"/>
</dbReference>
<dbReference type="PROSITE" id="PS50862">
    <property type="entry name" value="AA_TRNA_LIGASE_II"/>
    <property type="match status" value="1"/>
</dbReference>
<dbReference type="Pfam" id="PF00152">
    <property type="entry name" value="tRNA-synt_2"/>
    <property type="match status" value="1"/>
</dbReference>
<name>A0A9D1HRL7_9FIRM</name>
<dbReference type="GO" id="GO:0003676">
    <property type="term" value="F:nucleic acid binding"/>
    <property type="evidence" value="ECO:0007669"/>
    <property type="project" value="InterPro"/>
</dbReference>
<dbReference type="EMBL" id="DVMN01000012">
    <property type="protein sequence ID" value="HIU20772.1"/>
    <property type="molecule type" value="Genomic_DNA"/>
</dbReference>
<dbReference type="PANTHER" id="PTHR22594:SF34">
    <property type="entry name" value="ASPARAGINE--TRNA LIGASE, MITOCHONDRIAL-RELATED"/>
    <property type="match status" value="1"/>
</dbReference>
<dbReference type="InterPro" id="IPR002312">
    <property type="entry name" value="Asp/Asn-tRNA-synth_IIb"/>
</dbReference>
<keyword evidence="3 7" id="KW-0547">Nucleotide-binding</keyword>
<evidence type="ECO:0000256" key="2">
    <source>
        <dbReference type="ARBA" id="ARBA00022598"/>
    </source>
</evidence>
<comment type="caution">
    <text evidence="9">The sequence shown here is derived from an EMBL/GenBank/DDBJ whole genome shotgun (WGS) entry which is preliminary data.</text>
</comment>
<dbReference type="GO" id="GO:0004816">
    <property type="term" value="F:asparagine-tRNA ligase activity"/>
    <property type="evidence" value="ECO:0007669"/>
    <property type="project" value="UniProtKB-UniRule"/>
</dbReference>